<dbReference type="RefSeq" id="WP_234623650.1">
    <property type="nucleotide sequence ID" value="NZ_JAHWXT010000004.1"/>
</dbReference>
<sequence>MSSYRDDYLDIAYISDQTWMITKSNVEDISYITSNLKHGIRVFHSDEFVISDFIQDHYFAAFFDNLLIQDGLVDKKSALSEINETLNLSFSIKDRLIRSEFIEDNLLITDEILDKNKSLITDYLLTVDQYNTRKLSTHYVSEKNTLTDLINGRLFAKSVIDDELSITSSFNEKLYSKSNDWLNIQDEWTGRKIHQDLIEDKLKLSTTVVKKIIDKFEDLLSFGEIYSGRLIIKEQIHDSLTIQDEFTSPKPTQSYLESHSIISDSYIDHLFAKQWIFDSAFIEDEIFKGQGHGGAWTANVDNWAMSRYEDYNFTELCVIDNRLYGVNDSGVFSIDSNEYVRGKISTGKLDLGQEKLVHPIGAYLEYELSGISKQIEVGVSTTQSGNEHTYFYKLPQEQSNQLTNGRVIFGRGLRGRHFAFEFKISGDHGYINDLNIDMAATKRRV</sequence>
<reference evidence="1" key="1">
    <citation type="submission" date="2021-07" db="EMBL/GenBank/DDBJ databases">
        <authorList>
            <person name="Fernandez M."/>
            <person name="Pereira P."/>
            <person name="Torres Tejerizo G.A."/>
            <person name="Gonzalez P."/>
            <person name="Agostini E."/>
        </authorList>
    </citation>
    <scope>NUCLEOTIDE SEQUENCE</scope>
    <source>
        <strain evidence="1">SFC 500-1A</strain>
    </source>
</reference>
<comment type="caution">
    <text evidence="1">The sequence shown here is derived from an EMBL/GenBank/DDBJ whole genome shotgun (WGS) entry which is preliminary data.</text>
</comment>
<protein>
    <submittedName>
        <fullName evidence="1">Uncharacterized protein</fullName>
    </submittedName>
</protein>
<evidence type="ECO:0000313" key="1">
    <source>
        <dbReference type="EMBL" id="MCF0265474.1"/>
    </source>
</evidence>
<dbReference type="AlphaFoldDB" id="A0A8X8GL78"/>
<organism evidence="1 2">
    <name type="scientific">Acinetobacter guillouiae</name>
    <name type="common">Acinetobacter genomosp. 11</name>
    <dbReference type="NCBI Taxonomy" id="106649"/>
    <lineage>
        <taxon>Bacteria</taxon>
        <taxon>Pseudomonadati</taxon>
        <taxon>Pseudomonadota</taxon>
        <taxon>Gammaproteobacteria</taxon>
        <taxon>Moraxellales</taxon>
        <taxon>Moraxellaceae</taxon>
        <taxon>Acinetobacter</taxon>
    </lineage>
</organism>
<gene>
    <name evidence="1" type="ORF">KW868_13550</name>
</gene>
<dbReference type="Proteomes" id="UP000887320">
    <property type="component" value="Unassembled WGS sequence"/>
</dbReference>
<name>A0A8X8GL78_ACIGI</name>
<dbReference type="EMBL" id="JAHWXT010000004">
    <property type="protein sequence ID" value="MCF0265474.1"/>
    <property type="molecule type" value="Genomic_DNA"/>
</dbReference>
<proteinExistence type="predicted"/>
<evidence type="ECO:0000313" key="2">
    <source>
        <dbReference type="Proteomes" id="UP000887320"/>
    </source>
</evidence>
<accession>A0A8X8GL78</accession>